<dbReference type="InterPro" id="IPR002539">
    <property type="entry name" value="MaoC-like_dom"/>
</dbReference>
<dbReference type="Proteomes" id="UP000274843">
    <property type="component" value="Unassembled WGS sequence"/>
</dbReference>
<protein>
    <submittedName>
        <fullName evidence="3">Acyl dehydratase</fullName>
    </submittedName>
</protein>
<dbReference type="PANTHER" id="PTHR43437:SF3">
    <property type="entry name" value="HYDROXYACYL-THIOESTER DEHYDRATASE TYPE 2, MITOCHONDRIAL"/>
    <property type="match status" value="1"/>
</dbReference>
<feature type="domain" description="MaoC-like" evidence="2">
    <location>
        <begin position="19"/>
        <end position="109"/>
    </location>
</feature>
<accession>A0A3N2G6J7</accession>
<evidence type="ECO:0000313" key="4">
    <source>
        <dbReference type="Proteomes" id="UP000274843"/>
    </source>
</evidence>
<dbReference type="SUPFAM" id="SSF54637">
    <property type="entry name" value="Thioesterase/thiol ester dehydrase-isomerase"/>
    <property type="match status" value="1"/>
</dbReference>
<sequence>MNAQDIQVGARLPERHITAVNAEHIKQVALVLRDSNPIHFDLDAVAKAGLGDREVNQGGSTMAYVLDLVTEWAGSRAALRTVSCSFRSNVFAGDDVVVGGEVTAITEDAAGALVECTVWAETNGRRAIQGSATVAVPRRKAR</sequence>
<dbReference type="Gene3D" id="3.10.129.10">
    <property type="entry name" value="Hotdog Thioesterase"/>
    <property type="match status" value="1"/>
</dbReference>
<dbReference type="InterPro" id="IPR050965">
    <property type="entry name" value="UPF0336/Enoyl-CoA_hydratase"/>
</dbReference>
<dbReference type="InterPro" id="IPR029069">
    <property type="entry name" value="HotDog_dom_sf"/>
</dbReference>
<dbReference type="Pfam" id="PF01575">
    <property type="entry name" value="MaoC_dehydratas"/>
    <property type="match status" value="1"/>
</dbReference>
<proteinExistence type="inferred from homology"/>
<comment type="similarity">
    <text evidence="1">Belongs to the enoyl-CoA hydratase/isomerase family.</text>
</comment>
<reference evidence="3 4" key="1">
    <citation type="submission" date="2018-11" db="EMBL/GenBank/DDBJ databases">
        <title>Sequencing the genomes of 1000 actinobacteria strains.</title>
        <authorList>
            <person name="Klenk H.-P."/>
        </authorList>
    </citation>
    <scope>NUCLEOTIDE SEQUENCE [LARGE SCALE GENOMIC DNA]</scope>
    <source>
        <strain evidence="3 4">DSM 44348</strain>
    </source>
</reference>
<dbReference type="PANTHER" id="PTHR43437">
    <property type="entry name" value="HYDROXYACYL-THIOESTER DEHYDRATASE TYPE 2, MITOCHONDRIAL-RELATED"/>
    <property type="match status" value="1"/>
</dbReference>
<organism evidence="3 4">
    <name type="scientific">Amycolatopsis thermoflava</name>
    <dbReference type="NCBI Taxonomy" id="84480"/>
    <lineage>
        <taxon>Bacteria</taxon>
        <taxon>Bacillati</taxon>
        <taxon>Actinomycetota</taxon>
        <taxon>Actinomycetes</taxon>
        <taxon>Pseudonocardiales</taxon>
        <taxon>Pseudonocardiaceae</taxon>
        <taxon>Amycolatopsis</taxon>
        <taxon>Amycolatopsis methanolica group</taxon>
    </lineage>
</organism>
<gene>
    <name evidence="3" type="ORF">EDD35_7935</name>
</gene>
<dbReference type="GO" id="GO:0019171">
    <property type="term" value="F:(3R)-hydroxyacyl-[acyl-carrier-protein] dehydratase activity"/>
    <property type="evidence" value="ECO:0007669"/>
    <property type="project" value="TreeGrafter"/>
</dbReference>
<dbReference type="AlphaFoldDB" id="A0A3N2G6J7"/>
<dbReference type="RefSeq" id="WP_208722599.1">
    <property type="nucleotide sequence ID" value="NZ_RKHY01000002.1"/>
</dbReference>
<comment type="caution">
    <text evidence="3">The sequence shown here is derived from an EMBL/GenBank/DDBJ whole genome shotgun (WGS) entry which is preliminary data.</text>
</comment>
<dbReference type="EMBL" id="RKHY01000002">
    <property type="protein sequence ID" value="ROS32177.1"/>
    <property type="molecule type" value="Genomic_DNA"/>
</dbReference>
<evidence type="ECO:0000259" key="2">
    <source>
        <dbReference type="Pfam" id="PF01575"/>
    </source>
</evidence>
<dbReference type="GO" id="GO:0006633">
    <property type="term" value="P:fatty acid biosynthetic process"/>
    <property type="evidence" value="ECO:0007669"/>
    <property type="project" value="TreeGrafter"/>
</dbReference>
<evidence type="ECO:0000313" key="3">
    <source>
        <dbReference type="EMBL" id="ROS32177.1"/>
    </source>
</evidence>
<name>A0A3N2G6J7_9PSEU</name>
<keyword evidence="4" id="KW-1185">Reference proteome</keyword>
<dbReference type="GeneID" id="301849147"/>
<evidence type="ECO:0000256" key="1">
    <source>
        <dbReference type="ARBA" id="ARBA00005254"/>
    </source>
</evidence>